<dbReference type="AlphaFoldDB" id="A0AA86T4R8"/>
<organism evidence="1 2">
    <name type="scientific">Nitrospira tepida</name>
    <dbReference type="NCBI Taxonomy" id="2973512"/>
    <lineage>
        <taxon>Bacteria</taxon>
        <taxon>Pseudomonadati</taxon>
        <taxon>Nitrospirota</taxon>
        <taxon>Nitrospiria</taxon>
        <taxon>Nitrospirales</taxon>
        <taxon>Nitrospiraceae</taxon>
        <taxon>Nitrospira</taxon>
    </lineage>
</organism>
<dbReference type="EMBL" id="OX365700">
    <property type="protein sequence ID" value="CAI4031756.1"/>
    <property type="molecule type" value="Genomic_DNA"/>
</dbReference>
<dbReference type="SUPFAM" id="SSF52833">
    <property type="entry name" value="Thioredoxin-like"/>
    <property type="match status" value="1"/>
</dbReference>
<sequence>MVTTKRRVEVFTAGCPICDNTVKLVKSLVCPSCDLQIYDLREGCATNECRDKARRYGITAVPAVAVNGVLLDCCRREPITADRLRAAGVGQA</sequence>
<evidence type="ECO:0000313" key="1">
    <source>
        <dbReference type="EMBL" id="CAI4031756.1"/>
    </source>
</evidence>
<evidence type="ECO:0000313" key="2">
    <source>
        <dbReference type="Proteomes" id="UP001179121"/>
    </source>
</evidence>
<protein>
    <submittedName>
        <fullName evidence="1">9.0 kDa protein in mobE 3'region</fullName>
    </submittedName>
</protein>
<name>A0AA86T4R8_9BACT</name>
<dbReference type="InterPro" id="IPR036249">
    <property type="entry name" value="Thioredoxin-like_sf"/>
</dbReference>
<proteinExistence type="predicted"/>
<keyword evidence="2" id="KW-1185">Reference proteome</keyword>
<dbReference type="Gene3D" id="3.40.30.10">
    <property type="entry name" value="Glutaredoxin"/>
    <property type="match status" value="1"/>
</dbReference>
<dbReference type="Proteomes" id="UP001179121">
    <property type="component" value="Chromosome"/>
</dbReference>
<dbReference type="KEGG" id="nti:DNFV4_02175"/>
<gene>
    <name evidence="1" type="ORF">DNFV4_02175</name>
</gene>
<reference evidence="1" key="1">
    <citation type="submission" date="2022-10" db="EMBL/GenBank/DDBJ databases">
        <authorList>
            <person name="Koch H."/>
        </authorList>
    </citation>
    <scope>NUCLEOTIDE SEQUENCE</scope>
    <source>
        <strain evidence="1">DNF</strain>
    </source>
</reference>
<accession>A0AA86T4R8</accession>